<evidence type="ECO:0000256" key="6">
    <source>
        <dbReference type="ARBA" id="ARBA00022840"/>
    </source>
</evidence>
<evidence type="ECO:0000256" key="9">
    <source>
        <dbReference type="ARBA" id="ARBA00034920"/>
    </source>
</evidence>
<feature type="region of interest" description="Disordered" evidence="12">
    <location>
        <begin position="609"/>
        <end position="693"/>
    </location>
</feature>
<dbReference type="Ensembl" id="ENSHCOT00000000163.1">
    <property type="protein sequence ID" value="ENSHCOP00000008517.1"/>
    <property type="gene ID" value="ENSHCOG00000011216.1"/>
</dbReference>
<accession>A0A3Q2XW03</accession>
<comment type="subcellular location">
    <subcellularLocation>
        <location evidence="1">Membrane</location>
    </subcellularLocation>
</comment>
<dbReference type="PROSITE" id="PS00674">
    <property type="entry name" value="AAA"/>
    <property type="match status" value="1"/>
</dbReference>
<sequence length="693" mass="74165">MATQVELLRLEPFPAHASPLDVLASEGELRRLLRDHSEPPTAAAAAAAGEFEGAAGASPPPSPGPLRLFASGFFLRLRGLPAEGSRGTARPVLPVSLDEVVLGARVGGTLERDDAAEGLASKLLELCRDGRCLLARLGEPRRALLFLVRTVSPPDPAKEEEEEEEEGGGGYLADTTHTSLFMGAPVNSSVPPGAATLWSGESPPGLERAVDAIGRVLGPHRRGSLPACRLLVHGPAGSGKATAVAASAGPALIPRLLSPHVGGLRGRARRHAPPAAALRRPLARRRHGATRQSHGRTSNLSRPGPPPLSRQRVFSLVTPPPPLLAEGLALGDLRALVAGLEDVRSGGVGLRQRDFLSALRTLRDARSEAAGAPKIPAVRWEDVGGLERVKREVLDTVQLPLRRPQLLSLRLNRTGVLLYGPPGTGKTLLAKAVATECSVTFLSVKGPELLNMYVGQSEENVREVFQRARSAAPCVVFFDELDSLAPGRGRSGDSGGVTDRVVSQLLAELDALRAGDRVFVIGATNRPDLLDPSLLRPGRFDKLVYVGINADPSSQLQVLRAVLRSFRLDASVDPRRVLERCPAYTSGADLYALCSDAMTAAVKRKIAAIQRGRSSGREEEPTRRAGGSRRRPPHERKRLLRFRRSLGHVRMEEESSPLDRRRHSPKSKRKEEAGASIEAPPPPPPPKKRGRGV</sequence>
<feature type="compositionally biased region" description="Basic residues" evidence="12">
    <location>
        <begin position="626"/>
        <end position="647"/>
    </location>
</feature>
<feature type="domain" description="AAA+ ATPase" evidence="13">
    <location>
        <begin position="412"/>
        <end position="550"/>
    </location>
</feature>
<feature type="compositionally biased region" description="Basic and acidic residues" evidence="12">
    <location>
        <begin position="649"/>
        <end position="659"/>
    </location>
</feature>
<feature type="region of interest" description="Disordered" evidence="12">
    <location>
        <begin position="263"/>
        <end position="313"/>
    </location>
</feature>
<keyword evidence="6 11" id="KW-0067">ATP-binding</keyword>
<dbReference type="Pfam" id="PF00004">
    <property type="entry name" value="AAA"/>
    <property type="match status" value="1"/>
</dbReference>
<dbReference type="InterPro" id="IPR003593">
    <property type="entry name" value="AAA+_ATPase"/>
</dbReference>
<evidence type="ECO:0000256" key="2">
    <source>
        <dbReference type="ARBA" id="ARBA00006914"/>
    </source>
</evidence>
<evidence type="ECO:0000256" key="4">
    <source>
        <dbReference type="ARBA" id="ARBA00022741"/>
    </source>
</evidence>
<reference evidence="14" key="2">
    <citation type="submission" date="2025-09" db="UniProtKB">
        <authorList>
            <consortium name="Ensembl"/>
        </authorList>
    </citation>
    <scope>IDENTIFICATION</scope>
</reference>
<dbReference type="GO" id="GO:0005524">
    <property type="term" value="F:ATP binding"/>
    <property type="evidence" value="ECO:0007669"/>
    <property type="project" value="UniProtKB-KW"/>
</dbReference>
<keyword evidence="15" id="KW-1185">Reference proteome</keyword>
<keyword evidence="4 11" id="KW-0547">Nucleotide-binding</keyword>
<protein>
    <recommendedName>
        <fullName evidence="8">Peroxisomal ATPase PEX6</fullName>
    </recommendedName>
    <alternativeName>
        <fullName evidence="9">Peroxin-6</fullName>
    </alternativeName>
</protein>
<dbReference type="InterPro" id="IPR003959">
    <property type="entry name" value="ATPase_AAA_core"/>
</dbReference>
<evidence type="ECO:0000256" key="8">
    <source>
        <dbReference type="ARBA" id="ARBA00034811"/>
    </source>
</evidence>
<dbReference type="InterPro" id="IPR027417">
    <property type="entry name" value="P-loop_NTPase"/>
</dbReference>
<evidence type="ECO:0000256" key="10">
    <source>
        <dbReference type="ARBA" id="ARBA00048778"/>
    </source>
</evidence>
<evidence type="ECO:0000259" key="13">
    <source>
        <dbReference type="SMART" id="SM00382"/>
    </source>
</evidence>
<evidence type="ECO:0000256" key="12">
    <source>
        <dbReference type="SAM" id="MobiDB-lite"/>
    </source>
</evidence>
<keyword evidence="7" id="KW-0472">Membrane</keyword>
<dbReference type="GO" id="GO:0016887">
    <property type="term" value="F:ATP hydrolysis activity"/>
    <property type="evidence" value="ECO:0007669"/>
    <property type="project" value="InterPro"/>
</dbReference>
<dbReference type="Gene3D" id="3.40.50.300">
    <property type="entry name" value="P-loop containing nucleotide triphosphate hydrolases"/>
    <property type="match status" value="1"/>
</dbReference>
<dbReference type="GeneTree" id="ENSGT00550000074953"/>
<comment type="catalytic activity">
    <reaction evidence="10">
        <text>ATP + H2O = ADP + phosphate + H(+)</text>
        <dbReference type="Rhea" id="RHEA:13065"/>
        <dbReference type="ChEBI" id="CHEBI:15377"/>
        <dbReference type="ChEBI" id="CHEBI:15378"/>
        <dbReference type="ChEBI" id="CHEBI:30616"/>
        <dbReference type="ChEBI" id="CHEBI:43474"/>
        <dbReference type="ChEBI" id="CHEBI:456216"/>
    </reaction>
    <physiologicalReaction direction="left-to-right" evidence="10">
        <dbReference type="Rhea" id="RHEA:13066"/>
    </physiologicalReaction>
</comment>
<dbReference type="SMART" id="SM00382">
    <property type="entry name" value="AAA"/>
    <property type="match status" value="1"/>
</dbReference>
<proteinExistence type="inferred from homology"/>
<evidence type="ECO:0000256" key="3">
    <source>
        <dbReference type="ARBA" id="ARBA00022593"/>
    </source>
</evidence>
<evidence type="ECO:0000256" key="5">
    <source>
        <dbReference type="ARBA" id="ARBA00022801"/>
    </source>
</evidence>
<dbReference type="AlphaFoldDB" id="A0A3Q2XW03"/>
<dbReference type="Proteomes" id="UP000264820">
    <property type="component" value="Unplaced"/>
</dbReference>
<dbReference type="GO" id="GO:0016558">
    <property type="term" value="P:protein import into peroxisome matrix"/>
    <property type="evidence" value="ECO:0007669"/>
    <property type="project" value="TreeGrafter"/>
</dbReference>
<dbReference type="Gene3D" id="1.10.8.60">
    <property type="match status" value="1"/>
</dbReference>
<dbReference type="PANTHER" id="PTHR23077:SF9">
    <property type="entry name" value="PEROXISOMAL ATPASE PEX6"/>
    <property type="match status" value="1"/>
</dbReference>
<dbReference type="SUPFAM" id="SSF52540">
    <property type="entry name" value="P-loop containing nucleoside triphosphate hydrolases"/>
    <property type="match status" value="1"/>
</dbReference>
<dbReference type="InterPro" id="IPR003960">
    <property type="entry name" value="ATPase_AAA_CS"/>
</dbReference>
<reference evidence="14" key="1">
    <citation type="submission" date="2025-08" db="UniProtKB">
        <authorList>
            <consortium name="Ensembl"/>
        </authorList>
    </citation>
    <scope>IDENTIFICATION</scope>
</reference>
<evidence type="ECO:0000313" key="14">
    <source>
        <dbReference type="Ensembl" id="ENSHCOP00000008517.1"/>
    </source>
</evidence>
<keyword evidence="3" id="KW-0962">Peroxisome biogenesis</keyword>
<evidence type="ECO:0000313" key="15">
    <source>
        <dbReference type="Proteomes" id="UP000264820"/>
    </source>
</evidence>
<comment type="similarity">
    <text evidence="2 11">Belongs to the AAA ATPase family.</text>
</comment>
<name>A0A3Q2XW03_HIPCM</name>
<evidence type="ECO:0000256" key="11">
    <source>
        <dbReference type="RuleBase" id="RU003651"/>
    </source>
</evidence>
<dbReference type="FunFam" id="3.40.50.300:FF:000109">
    <property type="entry name" value="Peroxisomal biogenesis factor 6"/>
    <property type="match status" value="1"/>
</dbReference>
<keyword evidence="5" id="KW-0378">Hydrolase</keyword>
<evidence type="ECO:0000256" key="1">
    <source>
        <dbReference type="ARBA" id="ARBA00004370"/>
    </source>
</evidence>
<dbReference type="GO" id="GO:0005778">
    <property type="term" value="C:peroxisomal membrane"/>
    <property type="evidence" value="ECO:0007669"/>
    <property type="project" value="TreeGrafter"/>
</dbReference>
<dbReference type="InterPro" id="IPR050168">
    <property type="entry name" value="AAA_ATPase_domain"/>
</dbReference>
<organism evidence="14 15">
    <name type="scientific">Hippocampus comes</name>
    <name type="common">Tiger tail seahorse</name>
    <dbReference type="NCBI Taxonomy" id="109280"/>
    <lineage>
        <taxon>Eukaryota</taxon>
        <taxon>Metazoa</taxon>
        <taxon>Chordata</taxon>
        <taxon>Craniata</taxon>
        <taxon>Vertebrata</taxon>
        <taxon>Euteleostomi</taxon>
        <taxon>Actinopterygii</taxon>
        <taxon>Neopterygii</taxon>
        <taxon>Teleostei</taxon>
        <taxon>Neoteleostei</taxon>
        <taxon>Acanthomorphata</taxon>
        <taxon>Syngnathiaria</taxon>
        <taxon>Syngnathiformes</taxon>
        <taxon>Syngnathoidei</taxon>
        <taxon>Syngnathidae</taxon>
        <taxon>Hippocampus</taxon>
    </lineage>
</organism>
<dbReference type="PANTHER" id="PTHR23077">
    <property type="entry name" value="AAA-FAMILY ATPASE"/>
    <property type="match status" value="1"/>
</dbReference>
<feature type="compositionally biased region" description="Polar residues" evidence="12">
    <location>
        <begin position="290"/>
        <end position="301"/>
    </location>
</feature>
<dbReference type="GO" id="GO:0005829">
    <property type="term" value="C:cytosol"/>
    <property type="evidence" value="ECO:0007669"/>
    <property type="project" value="TreeGrafter"/>
</dbReference>
<evidence type="ECO:0000256" key="7">
    <source>
        <dbReference type="ARBA" id="ARBA00023136"/>
    </source>
</evidence>